<evidence type="ECO:0000313" key="3">
    <source>
        <dbReference type="EMBL" id="MDQ0335816.1"/>
    </source>
</evidence>
<dbReference type="InterPro" id="IPR032274">
    <property type="entry name" value="DUF4835"/>
</dbReference>
<gene>
    <name evidence="2" type="ORF">J2Z56_002143</name>
    <name evidence="3" type="ORF">J2Z57_002267</name>
</gene>
<keyword evidence="1" id="KW-0732">Signal</keyword>
<evidence type="ECO:0000313" key="4">
    <source>
        <dbReference type="Proteomes" id="UP001138672"/>
    </source>
</evidence>
<evidence type="ECO:0000313" key="2">
    <source>
        <dbReference type="EMBL" id="MBP1840216.1"/>
    </source>
</evidence>
<dbReference type="RefSeq" id="WP_057780348.1">
    <property type="nucleotide sequence ID" value="NZ_JAGGJQ010000005.1"/>
</dbReference>
<dbReference type="EMBL" id="JAGGJQ010000005">
    <property type="protein sequence ID" value="MBP1840216.1"/>
    <property type="molecule type" value="Genomic_DNA"/>
</dbReference>
<dbReference type="AlphaFoldDB" id="A0A9X0YNG5"/>
<organism evidence="2 4">
    <name type="scientific">Formosa algae</name>
    <dbReference type="NCBI Taxonomy" id="225843"/>
    <lineage>
        <taxon>Bacteria</taxon>
        <taxon>Pseudomonadati</taxon>
        <taxon>Bacteroidota</taxon>
        <taxon>Flavobacteriia</taxon>
        <taxon>Flavobacteriales</taxon>
        <taxon>Flavobacteriaceae</taxon>
        <taxon>Formosa</taxon>
    </lineage>
</organism>
<name>A0A9X0YNG5_9FLAO</name>
<comment type="caution">
    <text evidence="2">The sequence shown here is derived from an EMBL/GenBank/DDBJ whole genome shotgun (WGS) entry which is preliminary data.</text>
</comment>
<dbReference type="Proteomes" id="UP001231587">
    <property type="component" value="Unassembled WGS sequence"/>
</dbReference>
<accession>A0A9X0YNG5</accession>
<protein>
    <recommendedName>
        <fullName evidence="6">DUF4835 domain-containing protein</fullName>
    </recommendedName>
</protein>
<evidence type="ECO:0008006" key="6">
    <source>
        <dbReference type="Google" id="ProtNLM"/>
    </source>
</evidence>
<dbReference type="Proteomes" id="UP001138672">
    <property type="component" value="Unassembled WGS sequence"/>
</dbReference>
<keyword evidence="5" id="KW-1185">Reference proteome</keyword>
<evidence type="ECO:0000256" key="1">
    <source>
        <dbReference type="SAM" id="SignalP"/>
    </source>
</evidence>
<dbReference type="EMBL" id="JAUSUU010000006">
    <property type="protein sequence ID" value="MDQ0335816.1"/>
    <property type="molecule type" value="Genomic_DNA"/>
</dbReference>
<dbReference type="OrthoDB" id="9773381at2"/>
<feature type="chain" id="PRO_5040931949" description="DUF4835 domain-containing protein" evidence="1">
    <location>
        <begin position="19"/>
        <end position="295"/>
    </location>
</feature>
<sequence length="295" mass="34025">MRNILFTLFFCVSMSFTAQELNCKIVVNAEQTGNENVQVFKTLEKQLNEFVNNRQWTNRGFKIGERINCSMIIIINSYDNDLFSGTIQVQSTRPVYGASYTTPIYNYNDKSFTFKYAEYENLNFSATQYESNLISVIAFHVYMILGLDADTFEFEGGSEYLELAQDIVNFSQQEGYKGWKLEDGSQSRYVLIDNILSPTYKEFREVMYTYHRDGLDNMSTDIKAGKEAVAYAVSLFQTMNNRRPSSYLLRVFFDAKSDEIESIFSDGPSVNVADLLDILNNIAPTYSSKWRNIKF</sequence>
<reference evidence="2" key="1">
    <citation type="submission" date="2021-03" db="EMBL/GenBank/DDBJ databases">
        <title>Genomic Encyclopedia of Type Strains, Phase IV (KMG-IV): sequencing the most valuable type-strain genomes for metagenomic binning, comparative biology and taxonomic classification.</title>
        <authorList>
            <person name="Goeker M."/>
        </authorList>
    </citation>
    <scope>NUCLEOTIDE SEQUENCE</scope>
    <source>
        <strain evidence="2">DSM 15523</strain>
        <strain evidence="3 5">DSM 16476</strain>
    </source>
</reference>
<proteinExistence type="predicted"/>
<dbReference type="Pfam" id="PF16119">
    <property type="entry name" value="DUF4835"/>
    <property type="match status" value="1"/>
</dbReference>
<feature type="signal peptide" evidence="1">
    <location>
        <begin position="1"/>
        <end position="18"/>
    </location>
</feature>
<evidence type="ECO:0000313" key="5">
    <source>
        <dbReference type="Proteomes" id="UP001231587"/>
    </source>
</evidence>